<evidence type="ECO:0000256" key="4">
    <source>
        <dbReference type="ARBA" id="ARBA00022840"/>
    </source>
</evidence>
<dbReference type="CDD" id="cd00009">
    <property type="entry name" value="AAA"/>
    <property type="match status" value="1"/>
</dbReference>
<dbReference type="SMART" id="SM00382">
    <property type="entry name" value="AAA"/>
    <property type="match status" value="1"/>
</dbReference>
<dbReference type="FunFam" id="3.40.50.300:FF:000952">
    <property type="entry name" value="Replication factor C subunit 2"/>
    <property type="match status" value="1"/>
</dbReference>
<dbReference type="Pfam" id="PF21960">
    <property type="entry name" value="RCF1-5-like_lid"/>
    <property type="match status" value="1"/>
</dbReference>
<dbReference type="EMBL" id="MF405918">
    <property type="protein sequence ID" value="QKU33761.1"/>
    <property type="molecule type" value="Genomic_DNA"/>
</dbReference>
<dbReference type="GeneID" id="80517060"/>
<dbReference type="GO" id="GO:0003677">
    <property type="term" value="F:DNA binding"/>
    <property type="evidence" value="ECO:0007669"/>
    <property type="project" value="InterPro"/>
</dbReference>
<dbReference type="CDD" id="cd18140">
    <property type="entry name" value="HLD_clamp_RFC"/>
    <property type="match status" value="1"/>
</dbReference>
<dbReference type="InterPro" id="IPR008921">
    <property type="entry name" value="DNA_pol3_clamp-load_cplx_C"/>
</dbReference>
<dbReference type="Pfam" id="PF08542">
    <property type="entry name" value="Rep_fac_C"/>
    <property type="match status" value="1"/>
</dbReference>
<feature type="domain" description="AAA+ ATPase" evidence="6">
    <location>
        <begin position="41"/>
        <end position="174"/>
    </location>
</feature>
<evidence type="ECO:0000256" key="2">
    <source>
        <dbReference type="ARBA" id="ARBA00022705"/>
    </source>
</evidence>
<organism evidence="7">
    <name type="scientific">Tupanvirus deep ocean</name>
    <dbReference type="NCBI Taxonomy" id="2126984"/>
    <lineage>
        <taxon>Viruses</taxon>
        <taxon>Varidnaviria</taxon>
        <taxon>Bamfordvirae</taxon>
        <taxon>Nucleocytoviricota</taxon>
        <taxon>Megaviricetes</taxon>
        <taxon>Imitervirales</taxon>
        <taxon>Mimiviridae</taxon>
        <taxon>Megamimivirinae</taxon>
        <taxon>Tupanvirus</taxon>
        <taxon>Tupanvirus altamarinense</taxon>
    </lineage>
</organism>
<sequence>MTENNLDSMPWIEKYRPRKLEEMTQSQNLIDLFQNSIKTGDMTHCLFYGPPGTGKTSAILAMGREIFKQYFPTRVIEFNASDDRGINAVREKITNEAKKYVTEIICDDGTRIPPYKIIILDEADSMTDEAQDALRVIIEQYSTVTRFCFICNYISKITEAIKSRCSPVYFKKLSNECMVNKLNEIATKESMDLPENILDTIIDVSNGDMRKAIMLLQNLKYLYNFKKNMKKPLYKMSLTELKHIPAINSNIDQKTIITEADIYDIAASISLNEAHKIIDSILTCKNIIEISSLSKQIISRGYPIDNILMQLNKAILLTKKLDDQQKSRIISYSGRIFLKMKECANEYIQLLDYMSCVNGIKNGNTAYEFNYD</sequence>
<dbReference type="GO" id="GO:0003689">
    <property type="term" value="F:DNA clamp loader activity"/>
    <property type="evidence" value="ECO:0007669"/>
    <property type="project" value="TreeGrafter"/>
</dbReference>
<evidence type="ECO:0000313" key="7">
    <source>
        <dbReference type="EMBL" id="QKU33761.1"/>
    </source>
</evidence>
<keyword evidence="3" id="KW-0547">Nucleotide-binding</keyword>
<evidence type="ECO:0000259" key="6">
    <source>
        <dbReference type="SMART" id="SM00382"/>
    </source>
</evidence>
<accession>A0A6N1NVU8</accession>
<dbReference type="SUPFAM" id="SSF48019">
    <property type="entry name" value="post-AAA+ oligomerization domain-like"/>
    <property type="match status" value="1"/>
</dbReference>
<keyword evidence="4" id="KW-0067">ATP-binding</keyword>
<dbReference type="Gene3D" id="3.40.50.300">
    <property type="entry name" value="P-loop containing nucleotide triphosphate hydrolases"/>
    <property type="match status" value="1"/>
</dbReference>
<dbReference type="GO" id="GO:0006281">
    <property type="term" value="P:DNA repair"/>
    <property type="evidence" value="ECO:0007669"/>
    <property type="project" value="TreeGrafter"/>
</dbReference>
<dbReference type="PANTHER" id="PTHR11669">
    <property type="entry name" value="REPLICATION FACTOR C / DNA POLYMERASE III GAMMA-TAU SUBUNIT"/>
    <property type="match status" value="1"/>
</dbReference>
<proteinExistence type="inferred from homology"/>
<dbReference type="Gene3D" id="1.20.272.10">
    <property type="match status" value="1"/>
</dbReference>
<dbReference type="GO" id="GO:0016887">
    <property type="term" value="F:ATP hydrolysis activity"/>
    <property type="evidence" value="ECO:0007669"/>
    <property type="project" value="InterPro"/>
</dbReference>
<dbReference type="GO" id="GO:0006261">
    <property type="term" value="P:DNA-templated DNA replication"/>
    <property type="evidence" value="ECO:0007669"/>
    <property type="project" value="TreeGrafter"/>
</dbReference>
<dbReference type="RefSeq" id="YP_010780369.1">
    <property type="nucleotide sequence ID" value="NC_075038.1"/>
</dbReference>
<dbReference type="InterPro" id="IPR047854">
    <property type="entry name" value="RFC_lid"/>
</dbReference>
<dbReference type="InterPro" id="IPR003959">
    <property type="entry name" value="ATPase_AAA_core"/>
</dbReference>
<evidence type="ECO:0000256" key="1">
    <source>
        <dbReference type="ARBA" id="ARBA00009668"/>
    </source>
</evidence>
<dbReference type="InterPro" id="IPR013748">
    <property type="entry name" value="Rep_factorC_C"/>
</dbReference>
<dbReference type="KEGG" id="vg:80517060"/>
<evidence type="ECO:0000256" key="5">
    <source>
        <dbReference type="ARBA" id="ARBA00058986"/>
    </source>
</evidence>
<comment type="function">
    <text evidence="5">Part of the RFC clamp loader complex which loads the PCNA sliding clamp onto DNA.</text>
</comment>
<reference evidence="7" key="2">
    <citation type="journal article" date="2018" name="Nat. Commun.">
        <title>Tailed giant Tupanvirus possesses the most complete translational apparatus of the known virosphere.</title>
        <authorList>
            <person name="Abrahao J."/>
            <person name="Silva L."/>
            <person name="Silva L.S."/>
            <person name="Khalil J.Y.B."/>
            <person name="Rodrigues R."/>
            <person name="Arantes T."/>
            <person name="Assis F."/>
            <person name="Boratto P."/>
            <person name="Andrade M."/>
            <person name="Kroon E.G."/>
            <person name="Ribeiro B."/>
            <person name="Bergier I."/>
            <person name="Seligmann H."/>
            <person name="Ghigo E."/>
            <person name="Colson P."/>
            <person name="Levasseur A."/>
            <person name="Kroemer G."/>
            <person name="Raoult D."/>
            <person name="La Scola B."/>
        </authorList>
    </citation>
    <scope>NUCLEOTIDE SEQUENCE [LARGE SCALE GENOMIC DNA]</scope>
    <source>
        <strain evidence="7">Deep ocean</strain>
    </source>
</reference>
<dbReference type="GO" id="GO:0005524">
    <property type="term" value="F:ATP binding"/>
    <property type="evidence" value="ECO:0007669"/>
    <property type="project" value="UniProtKB-KW"/>
</dbReference>
<comment type="similarity">
    <text evidence="1">Belongs to the activator 1 small subunits family. RfcS subfamily.</text>
</comment>
<keyword evidence="2" id="KW-0235">DNA replication</keyword>
<name>A0A6N1NVU8_9VIRU</name>
<dbReference type="PANTHER" id="PTHR11669:SF20">
    <property type="entry name" value="REPLICATION FACTOR C SUBUNIT 4"/>
    <property type="match status" value="1"/>
</dbReference>
<dbReference type="SUPFAM" id="SSF52540">
    <property type="entry name" value="P-loop containing nucleoside triphosphate hydrolases"/>
    <property type="match status" value="1"/>
</dbReference>
<dbReference type="InterPro" id="IPR027417">
    <property type="entry name" value="P-loop_NTPase"/>
</dbReference>
<evidence type="ECO:0000256" key="3">
    <source>
        <dbReference type="ARBA" id="ARBA00022741"/>
    </source>
</evidence>
<dbReference type="InterPro" id="IPR003593">
    <property type="entry name" value="AAA+_ATPase"/>
</dbReference>
<dbReference type="InterPro" id="IPR050238">
    <property type="entry name" value="DNA_Rep/Repair_Clamp_Loader"/>
</dbReference>
<protein>
    <submittedName>
        <fullName evidence="7">Putative replication factor c small subunit</fullName>
    </submittedName>
</protein>
<reference evidence="7" key="1">
    <citation type="submission" date="2017-06" db="EMBL/GenBank/DDBJ databases">
        <authorList>
            <person name="Assis F.L."/>
            <person name="Abrahao J.S."/>
            <person name="Silva L."/>
            <person name="Khalil J.B."/>
            <person name="Rodrigues R."/>
            <person name="Silva L.S."/>
            <person name="Boratto P."/>
            <person name="Andrade M."/>
            <person name="Kroon E.G."/>
            <person name="Ribeiro B."/>
            <person name="Bergier I."/>
            <person name="Seligmann H."/>
            <person name="Ghigo E."/>
            <person name="Colson P."/>
            <person name="Levasseur A."/>
            <person name="Raoult D."/>
            <person name="Scola B.L."/>
        </authorList>
    </citation>
    <scope>NUCLEOTIDE SEQUENCE</scope>
    <source>
        <strain evidence="7">Deep ocean</strain>
    </source>
</reference>
<dbReference type="Pfam" id="PF00004">
    <property type="entry name" value="AAA"/>
    <property type="match status" value="1"/>
</dbReference>
<dbReference type="Gene3D" id="1.10.8.60">
    <property type="match status" value="1"/>
</dbReference>